<proteinExistence type="predicted"/>
<dbReference type="AlphaFoldDB" id="A0AA39IQW8"/>
<comment type="caution">
    <text evidence="2">The sequence shown here is derived from an EMBL/GenBank/DDBJ whole genome shotgun (WGS) entry which is preliminary data.</text>
</comment>
<accession>A0AA39IQW8</accession>
<feature type="region of interest" description="Disordered" evidence="1">
    <location>
        <begin position="1"/>
        <end position="32"/>
    </location>
</feature>
<protein>
    <submittedName>
        <fullName evidence="2">Uncharacterized protein</fullName>
    </submittedName>
</protein>
<reference evidence="2" key="1">
    <citation type="submission" date="2023-06" db="EMBL/GenBank/DDBJ databases">
        <title>Genomic analysis of the entomopathogenic nematode Steinernema hermaphroditum.</title>
        <authorList>
            <person name="Schwarz E.M."/>
            <person name="Heppert J.K."/>
            <person name="Baniya A."/>
            <person name="Schwartz H.T."/>
            <person name="Tan C.-H."/>
            <person name="Antoshechkin I."/>
            <person name="Sternberg P.W."/>
            <person name="Goodrich-Blair H."/>
            <person name="Dillman A.R."/>
        </authorList>
    </citation>
    <scope>NUCLEOTIDE SEQUENCE</scope>
    <source>
        <strain evidence="2">PS9179</strain>
        <tissue evidence="2">Whole animal</tissue>
    </source>
</reference>
<organism evidence="2 3">
    <name type="scientific">Steinernema hermaphroditum</name>
    <dbReference type="NCBI Taxonomy" id="289476"/>
    <lineage>
        <taxon>Eukaryota</taxon>
        <taxon>Metazoa</taxon>
        <taxon>Ecdysozoa</taxon>
        <taxon>Nematoda</taxon>
        <taxon>Chromadorea</taxon>
        <taxon>Rhabditida</taxon>
        <taxon>Tylenchina</taxon>
        <taxon>Panagrolaimomorpha</taxon>
        <taxon>Strongyloidoidea</taxon>
        <taxon>Steinernematidae</taxon>
        <taxon>Steinernema</taxon>
    </lineage>
</organism>
<name>A0AA39IQW8_9BILA</name>
<evidence type="ECO:0000313" key="2">
    <source>
        <dbReference type="EMBL" id="KAK0428051.1"/>
    </source>
</evidence>
<dbReference type="Proteomes" id="UP001175271">
    <property type="component" value="Unassembled WGS sequence"/>
</dbReference>
<keyword evidence="3" id="KW-1185">Reference proteome</keyword>
<gene>
    <name evidence="2" type="ORF">QR680_010570</name>
</gene>
<evidence type="ECO:0000313" key="3">
    <source>
        <dbReference type="Proteomes" id="UP001175271"/>
    </source>
</evidence>
<evidence type="ECO:0000256" key="1">
    <source>
        <dbReference type="SAM" id="MobiDB-lite"/>
    </source>
</evidence>
<dbReference type="EMBL" id="JAUCMV010000001">
    <property type="protein sequence ID" value="KAK0428051.1"/>
    <property type="molecule type" value="Genomic_DNA"/>
</dbReference>
<sequence>MTDEYRSGRIKHRSSVRAGTTVPQPMLEGGDRDSWRLRTTTIDQDPKCSDGNVMERLSDRLRRIAAKVCPYNGGNKWAHCPPISEA</sequence>